<feature type="region of interest" description="Disordered" evidence="2">
    <location>
        <begin position="160"/>
        <end position="192"/>
    </location>
</feature>
<name>A0A109UW65_9SACH</name>
<dbReference type="InterPro" id="IPR052146">
    <property type="entry name" value="HOT1"/>
</dbReference>
<evidence type="ECO:0000256" key="2">
    <source>
        <dbReference type="SAM" id="MobiDB-lite"/>
    </source>
</evidence>
<keyword evidence="1" id="KW-0175">Coiled coil</keyword>
<dbReference type="RefSeq" id="XP_017985620.1">
    <property type="nucleotide sequence ID" value="XM_018130284.1"/>
</dbReference>
<dbReference type="Pfam" id="PF12550">
    <property type="entry name" value="GCR1_C"/>
    <property type="match status" value="1"/>
</dbReference>
<dbReference type="Proteomes" id="UP000243052">
    <property type="component" value="Chromosome ii"/>
</dbReference>
<dbReference type="EMBL" id="CP014242">
    <property type="protein sequence ID" value="AMD18624.1"/>
    <property type="molecule type" value="Genomic_DNA"/>
</dbReference>
<sequence>MDMQSNMELAQMEQRIQVLERQISMYERLFQTFSAKLDHHFKKYDLVINGQQQQIKALTDVLSTMLNDQCRSAGILRDKLGGALDGIVTTSASIRTMQSTGRGNSGSTPETSGNGSNKTNNNHNPSGSLPHDTRQNSGDANMTNVDALLGNFIPPHVSSDPPLDINAVTDHHNNSSPSEQAVPGHAEEQADENLKEEQYYTHKGRRKKRKVYIRKFEFHNSPQSVMDIWKEYTEGHNGQPSIKDMELMYQTSWRRDPAVNKRFHRRKVLCKAIERGLERGYDLHDVIRLLEDTRVVDASTNLKQPIGWLCQGSNIPDLLK</sequence>
<dbReference type="InterPro" id="IPR022210">
    <property type="entry name" value="TF_GCR1-like"/>
</dbReference>
<proteinExistence type="predicted"/>
<dbReference type="GO" id="GO:0060963">
    <property type="term" value="P:positive regulation of ribosomal protein gene transcription by RNA polymerase II"/>
    <property type="evidence" value="ECO:0007669"/>
    <property type="project" value="TreeGrafter"/>
</dbReference>
<dbReference type="PANTHER" id="PTHR37784">
    <property type="entry name" value="PROTEIN MSN1"/>
    <property type="match status" value="1"/>
</dbReference>
<evidence type="ECO:0000313" key="4">
    <source>
        <dbReference type="EMBL" id="AMD18624.1"/>
    </source>
</evidence>
<protein>
    <submittedName>
        <fullName evidence="4">HBL278Wp</fullName>
    </submittedName>
</protein>
<accession>A0A109UW65</accession>
<feature type="compositionally biased region" description="Low complexity" evidence="2">
    <location>
        <begin position="112"/>
        <end position="128"/>
    </location>
</feature>
<feature type="compositionally biased region" description="Polar residues" evidence="2">
    <location>
        <begin position="94"/>
        <end position="111"/>
    </location>
</feature>
<feature type="coiled-coil region" evidence="1">
    <location>
        <begin position="2"/>
        <end position="29"/>
    </location>
</feature>
<organism evidence="4 5">
    <name type="scientific">Eremothecium sinecaudum</name>
    <dbReference type="NCBI Taxonomy" id="45286"/>
    <lineage>
        <taxon>Eukaryota</taxon>
        <taxon>Fungi</taxon>
        <taxon>Dikarya</taxon>
        <taxon>Ascomycota</taxon>
        <taxon>Saccharomycotina</taxon>
        <taxon>Saccharomycetes</taxon>
        <taxon>Saccharomycetales</taxon>
        <taxon>Saccharomycetaceae</taxon>
        <taxon>Eremothecium</taxon>
    </lineage>
</organism>
<feature type="region of interest" description="Disordered" evidence="2">
    <location>
        <begin position="94"/>
        <end position="142"/>
    </location>
</feature>
<dbReference type="STRING" id="45286.A0A109UW65"/>
<keyword evidence="5" id="KW-1185">Reference proteome</keyword>
<dbReference type="OrthoDB" id="428577at2759"/>
<dbReference type="PANTHER" id="PTHR37784:SF8">
    <property type="entry name" value="PROTEIN MSN1"/>
    <property type="match status" value="1"/>
</dbReference>
<dbReference type="AlphaFoldDB" id="A0A109UW65"/>
<dbReference type="GO" id="GO:0000978">
    <property type="term" value="F:RNA polymerase II cis-regulatory region sequence-specific DNA binding"/>
    <property type="evidence" value="ECO:0007669"/>
    <property type="project" value="TreeGrafter"/>
</dbReference>
<evidence type="ECO:0000256" key="1">
    <source>
        <dbReference type="SAM" id="Coils"/>
    </source>
</evidence>
<evidence type="ECO:0000259" key="3">
    <source>
        <dbReference type="Pfam" id="PF12550"/>
    </source>
</evidence>
<dbReference type="GO" id="GO:0000981">
    <property type="term" value="F:DNA-binding transcription factor activity, RNA polymerase II-specific"/>
    <property type="evidence" value="ECO:0007669"/>
    <property type="project" value="TreeGrafter"/>
</dbReference>
<gene>
    <name evidence="4" type="ORF">AW171_hschr2133</name>
</gene>
<reference evidence="4 5" key="1">
    <citation type="submission" date="2016-01" db="EMBL/GenBank/DDBJ databases">
        <title>Genome sequence of the yeast Holleya sinecauda.</title>
        <authorList>
            <person name="Dietrich F.S."/>
        </authorList>
    </citation>
    <scope>NUCLEOTIDE SEQUENCE [LARGE SCALE GENOMIC DNA]</scope>
    <source>
        <strain evidence="4 5">ATCC 58844</strain>
    </source>
</reference>
<feature type="domain" description="Transcription activator GCR1-like" evidence="3">
    <location>
        <begin position="216"/>
        <end position="294"/>
    </location>
</feature>
<dbReference type="GeneID" id="28721766"/>
<evidence type="ECO:0000313" key="5">
    <source>
        <dbReference type="Proteomes" id="UP000243052"/>
    </source>
</evidence>